<dbReference type="PANTHER" id="PTHR33588:SF1">
    <property type="entry name" value="CILIA- AND FLAGELLA-ASSOCIATED PROTEIN 299"/>
    <property type="match status" value="1"/>
</dbReference>
<evidence type="ECO:0000256" key="1">
    <source>
        <dbReference type="ARBA" id="ARBA00003056"/>
    </source>
</evidence>
<keyword evidence="8" id="KW-0966">Cell projection</keyword>
<evidence type="ECO:0000313" key="8">
    <source>
        <dbReference type="RefSeq" id="XP_017020805.1"/>
    </source>
</evidence>
<gene>
    <name evidence="8" type="primary">LOC108073619</name>
</gene>
<dbReference type="AlphaFoldDB" id="A0A6P4HYI5"/>
<dbReference type="Pfam" id="PF14713">
    <property type="entry name" value="DUF4464"/>
    <property type="match status" value="1"/>
</dbReference>
<keyword evidence="7" id="KW-1185">Reference proteome</keyword>
<reference evidence="8" key="2">
    <citation type="submission" date="2025-08" db="UniProtKB">
        <authorList>
            <consortium name="RefSeq"/>
        </authorList>
    </citation>
    <scope>IDENTIFICATION</scope>
    <source>
        <strain evidence="8">14028-0561.14</strain>
        <tissue evidence="8">Whole fly</tissue>
    </source>
</reference>
<proteinExistence type="predicted"/>
<dbReference type="OrthoDB" id="2136125at2759"/>
<evidence type="ECO:0000313" key="7">
    <source>
        <dbReference type="Proteomes" id="UP001652661"/>
    </source>
</evidence>
<dbReference type="GO" id="GO:0005737">
    <property type="term" value="C:cytoplasm"/>
    <property type="evidence" value="ECO:0007669"/>
    <property type="project" value="UniProtKB-SubCell"/>
</dbReference>
<sequence>MVTLMEPNWKKDVRDKTPSMRLVVYKLFKKKRQEEYKMFTSAYSDYLNTFIKPKDLRYLPVGKIRHRLVPLRTQVGEVVLSPSKFKLSLKGPESKNFHLNEIYSIANDPLTLALGERKNQNATKIISTIVFISTRDSKGFNVSGYIDLEQSIRRFREGDPTSHSWSNILAGNRRLQPNSQDLSFIAWKNGRVFYNDTDNYKVIPDPVRGLCFSFKGDGAMIYIEKKITEDHPSCLFIESPMHGSAVIYDHRIRRKL</sequence>
<keyword evidence="8" id="KW-0282">Flagellum</keyword>
<dbReference type="GeneID" id="108073619"/>
<keyword evidence="5" id="KW-0963">Cytoplasm</keyword>
<protein>
    <recommendedName>
        <fullName evidence="4">Cilia- and flagella-associated protein 299</fullName>
    </recommendedName>
</protein>
<dbReference type="Proteomes" id="UP001652661">
    <property type="component" value="Chromosome 2L"/>
</dbReference>
<name>A0A6P4HYI5_DROKI</name>
<comment type="function">
    <text evidence="1">May be involved in spermatogenesis.</text>
</comment>
<evidence type="ECO:0000256" key="5">
    <source>
        <dbReference type="ARBA" id="ARBA00022490"/>
    </source>
</evidence>
<evidence type="ECO:0000256" key="4">
    <source>
        <dbReference type="ARBA" id="ARBA00021436"/>
    </source>
</evidence>
<reference evidence="7" key="1">
    <citation type="submission" date="2025-05" db="UniProtKB">
        <authorList>
            <consortium name="RefSeq"/>
        </authorList>
    </citation>
    <scope>NUCLEOTIDE SEQUENCE [LARGE SCALE GENOMIC DNA]</scope>
    <source>
        <strain evidence="7">14028-0561.14</strain>
    </source>
</reference>
<dbReference type="PANTHER" id="PTHR33588">
    <property type="entry name" value="CILIA- AND FLAGELLA-ASSOCIATED PROTEIN 299"/>
    <property type="match status" value="1"/>
</dbReference>
<evidence type="ECO:0000256" key="2">
    <source>
        <dbReference type="ARBA" id="ARBA00004123"/>
    </source>
</evidence>
<dbReference type="GO" id="GO:0005634">
    <property type="term" value="C:nucleus"/>
    <property type="evidence" value="ECO:0007669"/>
    <property type="project" value="UniProtKB-SubCell"/>
</dbReference>
<evidence type="ECO:0000256" key="6">
    <source>
        <dbReference type="ARBA" id="ARBA00023242"/>
    </source>
</evidence>
<organism evidence="7 8">
    <name type="scientific">Drosophila kikkawai</name>
    <name type="common">Fruit fly</name>
    <dbReference type="NCBI Taxonomy" id="30033"/>
    <lineage>
        <taxon>Eukaryota</taxon>
        <taxon>Metazoa</taxon>
        <taxon>Ecdysozoa</taxon>
        <taxon>Arthropoda</taxon>
        <taxon>Hexapoda</taxon>
        <taxon>Insecta</taxon>
        <taxon>Pterygota</taxon>
        <taxon>Neoptera</taxon>
        <taxon>Endopterygota</taxon>
        <taxon>Diptera</taxon>
        <taxon>Brachycera</taxon>
        <taxon>Muscomorpha</taxon>
        <taxon>Ephydroidea</taxon>
        <taxon>Drosophilidae</taxon>
        <taxon>Drosophila</taxon>
        <taxon>Sophophora</taxon>
    </lineage>
</organism>
<dbReference type="InterPro" id="IPR027887">
    <property type="entry name" value="DUF4464"/>
</dbReference>
<keyword evidence="8" id="KW-0969">Cilium</keyword>
<evidence type="ECO:0000256" key="3">
    <source>
        <dbReference type="ARBA" id="ARBA00004496"/>
    </source>
</evidence>
<comment type="subcellular location">
    <subcellularLocation>
        <location evidence="3">Cytoplasm</location>
    </subcellularLocation>
    <subcellularLocation>
        <location evidence="2">Nucleus</location>
    </subcellularLocation>
</comment>
<keyword evidence="6" id="KW-0539">Nucleus</keyword>
<dbReference type="RefSeq" id="XP_017020805.1">
    <property type="nucleotide sequence ID" value="XM_017165316.2"/>
</dbReference>
<accession>A0A6P4HYI5</accession>